<dbReference type="Pfam" id="PF00990">
    <property type="entry name" value="GGDEF"/>
    <property type="match status" value="1"/>
</dbReference>
<reference evidence="7" key="1">
    <citation type="submission" date="2017-09" db="EMBL/GenBank/DDBJ databases">
        <title>Arcobacter canalis sp. nov., a new species isolated from a water canal contaminated with urban sewage.</title>
        <authorList>
            <person name="Perez-Cataluna A."/>
            <person name="Salas-Masso N."/>
            <person name="Figueras M.J."/>
        </authorList>
    </citation>
    <scope>NUCLEOTIDE SEQUENCE [LARGE SCALE GENOMIC DNA]</scope>
    <source>
        <strain evidence="7">CECT 7727</strain>
    </source>
</reference>
<protein>
    <recommendedName>
        <fullName evidence="1">diguanylate cyclase</fullName>
        <ecNumber evidence="1">2.7.7.65</ecNumber>
    </recommendedName>
</protein>
<sequence length="817" mass="95177">MKTIILLLIFLIFQVSSFATNKYSLNNNIKSNIDTLANQLKYLTSNYDKNKKEISDLLRLYYDNYENIIGFEIKKDKKYLFSSSRNDETITLLTNKSFDKTLYKTPQFYKKDIINNKDEKIGELIVYFKEIIKFTSEELKYLENKTVLKIQNDSNLPPYNFNEDGLAKGYSIDYMNLIANKLAIEIKYVQGNWDDFMNMLEKNEIDLMVNILKSKKREERFLFTSDSYVSSPLAILTRINHKEVHTFKELEGKTVALVKGYHSYDRVKSTYPKINIYPTKNTYEMINAVASNKADASYGLKSVLDYNINKHLFTNLKTMKNTDDKEFGFYFAFNKDNYILKNIIEKAQKQISKEELNNLNLKWFKKVKVTKIKSKDYLFTKEEIDYLNKAKKIKMCVDPNYLPYEYINHEGKYVGIIANFITKLSKNSGINFELINTSSWSKSLEAIKEGKCDVLPNTGQTISRKKYLNFTQDYFNFSNVIATKDNKIFIDSIEKLKDKKIGVIKNYSIAERLRYRYPDFNFINVENTLDGLKKLKDNKIYAFVDTFPSLAYNMQNSSITGIKISGKISISSSSKIAIRKDNIILQKIMNKAINSVKPHEKEELLNRWLTVIKEEKINTELLIKIVSIIVLISLLIILFIIYKSNRKLSTLNKKLEKISQTDKLTSLYNRTKLDMILEFEFKNKKRYKKPLSIIIIDIDHFKQINDTYGHLVGDKILIEFSNILKANIRETDFIGRWGGEEFLVVLPFSKEEDAYNLASKLRKLIAKKPLYKNINVTASFGVVECKDSDCNKALLNADKALYEAKNSNRNCVKVFVD</sequence>
<dbReference type="CDD" id="cd13708">
    <property type="entry name" value="PBP2_BvgS_like_1"/>
    <property type="match status" value="1"/>
</dbReference>
<dbReference type="FunFam" id="3.30.70.270:FF:000001">
    <property type="entry name" value="Diguanylate cyclase domain protein"/>
    <property type="match status" value="1"/>
</dbReference>
<dbReference type="AlphaFoldDB" id="A0A347TMI3"/>
<dbReference type="InterPro" id="IPR000160">
    <property type="entry name" value="GGDEF_dom"/>
</dbReference>
<organism evidence="5 8">
    <name type="scientific">Malaciobacter marinus</name>
    <dbReference type="NCBI Taxonomy" id="505249"/>
    <lineage>
        <taxon>Bacteria</taxon>
        <taxon>Pseudomonadati</taxon>
        <taxon>Campylobacterota</taxon>
        <taxon>Epsilonproteobacteria</taxon>
        <taxon>Campylobacterales</taxon>
        <taxon>Arcobacteraceae</taxon>
        <taxon>Malaciobacter</taxon>
    </lineage>
</organism>
<reference evidence="6" key="2">
    <citation type="submission" date="2017-09" db="EMBL/GenBank/DDBJ databases">
        <authorList>
            <person name="Perez-Cataluna A."/>
            <person name="Figueras M.J."/>
            <person name="Salas-Masso N."/>
        </authorList>
    </citation>
    <scope>NUCLEOTIDE SEQUENCE</scope>
    <source>
        <strain evidence="6">CECT 7727</strain>
    </source>
</reference>
<dbReference type="SUPFAM" id="SSF55073">
    <property type="entry name" value="Nucleotide cyclase"/>
    <property type="match status" value="1"/>
</dbReference>
<evidence type="ECO:0000313" key="8">
    <source>
        <dbReference type="Proteomes" id="UP000264693"/>
    </source>
</evidence>
<dbReference type="GO" id="GO:0043709">
    <property type="term" value="P:cell adhesion involved in single-species biofilm formation"/>
    <property type="evidence" value="ECO:0007669"/>
    <property type="project" value="TreeGrafter"/>
</dbReference>
<dbReference type="InterPro" id="IPR029787">
    <property type="entry name" value="Nucleotide_cyclase"/>
</dbReference>
<feature type="transmembrane region" description="Helical" evidence="3">
    <location>
        <begin position="621"/>
        <end position="642"/>
    </location>
</feature>
<evidence type="ECO:0000256" key="2">
    <source>
        <dbReference type="ARBA" id="ARBA00034247"/>
    </source>
</evidence>
<dbReference type="SMART" id="SM00267">
    <property type="entry name" value="GGDEF"/>
    <property type="match status" value="1"/>
</dbReference>
<dbReference type="PANTHER" id="PTHR45138">
    <property type="entry name" value="REGULATORY COMPONENTS OF SENSORY TRANSDUCTION SYSTEM"/>
    <property type="match status" value="1"/>
</dbReference>
<keyword evidence="3" id="KW-0472">Membrane</keyword>
<dbReference type="SUPFAM" id="SSF53850">
    <property type="entry name" value="Periplasmic binding protein-like II"/>
    <property type="match status" value="2"/>
</dbReference>
<dbReference type="GO" id="GO:1902201">
    <property type="term" value="P:negative regulation of bacterial-type flagellum-dependent cell motility"/>
    <property type="evidence" value="ECO:0007669"/>
    <property type="project" value="TreeGrafter"/>
</dbReference>
<name>A0A347TMI3_9BACT</name>
<dbReference type="Proteomes" id="UP000264693">
    <property type="component" value="Chromosome"/>
</dbReference>
<dbReference type="Gene3D" id="3.30.70.270">
    <property type="match status" value="1"/>
</dbReference>
<evidence type="ECO:0000256" key="3">
    <source>
        <dbReference type="SAM" id="Phobius"/>
    </source>
</evidence>
<feature type="domain" description="GGDEF" evidence="4">
    <location>
        <begin position="689"/>
        <end position="817"/>
    </location>
</feature>
<dbReference type="KEGG" id="amar:AMRN_2096"/>
<dbReference type="PROSITE" id="PS50887">
    <property type="entry name" value="GGDEF"/>
    <property type="match status" value="1"/>
</dbReference>
<evidence type="ECO:0000259" key="4">
    <source>
        <dbReference type="PROSITE" id="PS50887"/>
    </source>
</evidence>
<dbReference type="NCBIfam" id="TIGR00254">
    <property type="entry name" value="GGDEF"/>
    <property type="match status" value="1"/>
</dbReference>
<keyword evidence="3" id="KW-0812">Transmembrane</keyword>
<dbReference type="CDD" id="cd01007">
    <property type="entry name" value="PBP2_BvgS_HisK_like"/>
    <property type="match status" value="1"/>
</dbReference>
<comment type="catalytic activity">
    <reaction evidence="2">
        <text>2 GTP = 3',3'-c-di-GMP + 2 diphosphate</text>
        <dbReference type="Rhea" id="RHEA:24898"/>
        <dbReference type="ChEBI" id="CHEBI:33019"/>
        <dbReference type="ChEBI" id="CHEBI:37565"/>
        <dbReference type="ChEBI" id="CHEBI:58805"/>
        <dbReference type="EC" id="2.7.7.65"/>
    </reaction>
</comment>
<dbReference type="PANTHER" id="PTHR45138:SF9">
    <property type="entry name" value="DIGUANYLATE CYCLASE DGCM-RELATED"/>
    <property type="match status" value="1"/>
</dbReference>
<dbReference type="GO" id="GO:0005886">
    <property type="term" value="C:plasma membrane"/>
    <property type="evidence" value="ECO:0007669"/>
    <property type="project" value="TreeGrafter"/>
</dbReference>
<keyword evidence="3" id="KW-1133">Transmembrane helix</keyword>
<dbReference type="InterPro" id="IPR001638">
    <property type="entry name" value="Solute-binding_3/MltF_N"/>
</dbReference>
<dbReference type="EMBL" id="CP032101">
    <property type="protein sequence ID" value="AXX87811.1"/>
    <property type="molecule type" value="Genomic_DNA"/>
</dbReference>
<keyword evidence="7" id="KW-1185">Reference proteome</keyword>
<dbReference type="EC" id="2.7.7.65" evidence="1"/>
<evidence type="ECO:0000313" key="7">
    <source>
        <dbReference type="Proteomes" id="UP000224740"/>
    </source>
</evidence>
<dbReference type="InterPro" id="IPR043128">
    <property type="entry name" value="Rev_trsase/Diguanyl_cyclase"/>
</dbReference>
<dbReference type="EMBL" id="NXAO01000005">
    <property type="protein sequence ID" value="PHO16501.1"/>
    <property type="molecule type" value="Genomic_DNA"/>
</dbReference>
<dbReference type="Gene3D" id="3.40.190.10">
    <property type="entry name" value="Periplasmic binding protein-like II"/>
    <property type="match status" value="4"/>
</dbReference>
<accession>A0A347TMI3</accession>
<evidence type="ECO:0000313" key="6">
    <source>
        <dbReference type="EMBL" id="PHO16501.1"/>
    </source>
</evidence>
<reference evidence="5 8" key="3">
    <citation type="submission" date="2018-08" db="EMBL/GenBank/DDBJ databases">
        <title>Complete genome of the Arcobacter marinus type strain JCM 15502.</title>
        <authorList>
            <person name="Miller W.G."/>
            <person name="Yee E."/>
            <person name="Huynh S."/>
            <person name="Parker C.T."/>
        </authorList>
    </citation>
    <scope>NUCLEOTIDE SEQUENCE [LARGE SCALE GENOMIC DNA]</scope>
    <source>
        <strain evidence="5 8">JCM 15502</strain>
    </source>
</reference>
<proteinExistence type="predicted"/>
<evidence type="ECO:0000313" key="5">
    <source>
        <dbReference type="EMBL" id="AXX87811.1"/>
    </source>
</evidence>
<evidence type="ECO:0000256" key="1">
    <source>
        <dbReference type="ARBA" id="ARBA00012528"/>
    </source>
</evidence>
<dbReference type="SMART" id="SM00062">
    <property type="entry name" value="PBPb"/>
    <property type="match status" value="2"/>
</dbReference>
<gene>
    <name evidence="5" type="ORF">AMRN_2096</name>
    <name evidence="6" type="ORF">CPH92_01075</name>
</gene>
<dbReference type="CDD" id="cd01949">
    <property type="entry name" value="GGDEF"/>
    <property type="match status" value="1"/>
</dbReference>
<dbReference type="Pfam" id="PF00497">
    <property type="entry name" value="SBP_bac_3"/>
    <property type="match status" value="2"/>
</dbReference>
<dbReference type="GO" id="GO:0052621">
    <property type="term" value="F:diguanylate cyclase activity"/>
    <property type="evidence" value="ECO:0007669"/>
    <property type="project" value="UniProtKB-EC"/>
</dbReference>
<dbReference type="Proteomes" id="UP000224740">
    <property type="component" value="Unassembled WGS sequence"/>
</dbReference>
<dbReference type="InterPro" id="IPR050469">
    <property type="entry name" value="Diguanylate_Cyclase"/>
</dbReference>
<dbReference type="RefSeq" id="WP_099309964.1">
    <property type="nucleotide sequence ID" value="NZ_CP032101.1"/>
</dbReference>